<dbReference type="Proteomes" id="UP000767291">
    <property type="component" value="Unassembled WGS sequence"/>
</dbReference>
<dbReference type="SUPFAM" id="SSF48695">
    <property type="entry name" value="Multiheme cytochromes"/>
    <property type="match status" value="1"/>
</dbReference>
<keyword evidence="1" id="KW-1133">Transmembrane helix</keyword>
<gene>
    <name evidence="2" type="ORF">J2Z43_001551</name>
</gene>
<evidence type="ECO:0000313" key="2">
    <source>
        <dbReference type="EMBL" id="MBP1855158.1"/>
    </source>
</evidence>
<protein>
    <submittedName>
        <fullName evidence="2">C_GCAxxG_C_C family probable redox protein</fullName>
    </submittedName>
</protein>
<accession>A0ABS4EB56</accession>
<proteinExistence type="predicted"/>
<organism evidence="2 3">
    <name type="scientific">Metaclostridioides mangenotii</name>
    <dbReference type="NCBI Taxonomy" id="1540"/>
    <lineage>
        <taxon>Bacteria</taxon>
        <taxon>Bacillati</taxon>
        <taxon>Bacillota</taxon>
        <taxon>Clostridia</taxon>
        <taxon>Peptostreptococcales</taxon>
        <taxon>Peptostreptococcaceae</taxon>
        <taxon>Metaclostridioides</taxon>
    </lineage>
</organism>
<dbReference type="InterPro" id="IPR036280">
    <property type="entry name" value="Multihaem_cyt_sf"/>
</dbReference>
<keyword evidence="1" id="KW-0472">Membrane</keyword>
<dbReference type="RefSeq" id="WP_209456618.1">
    <property type="nucleotide sequence ID" value="NZ_BAAACS010000002.1"/>
</dbReference>
<keyword evidence="1" id="KW-0812">Transmembrane</keyword>
<evidence type="ECO:0000256" key="1">
    <source>
        <dbReference type="SAM" id="Phobius"/>
    </source>
</evidence>
<dbReference type="EMBL" id="JAGGJX010000002">
    <property type="protein sequence ID" value="MBP1855158.1"/>
    <property type="molecule type" value="Genomic_DNA"/>
</dbReference>
<comment type="caution">
    <text evidence="2">The sequence shown here is derived from an EMBL/GenBank/DDBJ whole genome shotgun (WGS) entry which is preliminary data.</text>
</comment>
<reference evidence="2 3" key="1">
    <citation type="submission" date="2021-03" db="EMBL/GenBank/DDBJ databases">
        <title>Genomic Encyclopedia of Type Strains, Phase IV (KMG-IV): sequencing the most valuable type-strain genomes for metagenomic binning, comparative biology and taxonomic classification.</title>
        <authorList>
            <person name="Goeker M."/>
        </authorList>
    </citation>
    <scope>NUCLEOTIDE SEQUENCE [LARGE SCALE GENOMIC DNA]</scope>
    <source>
        <strain evidence="2 3">DSM 1289</strain>
    </source>
</reference>
<dbReference type="InterPro" id="IPR010181">
    <property type="entry name" value="CGCAxxGCC_motif"/>
</dbReference>
<evidence type="ECO:0000313" key="3">
    <source>
        <dbReference type="Proteomes" id="UP000767291"/>
    </source>
</evidence>
<dbReference type="NCBIfam" id="TIGR01909">
    <property type="entry name" value="C_GCAxxG_C_C"/>
    <property type="match status" value="1"/>
</dbReference>
<feature type="transmembrane region" description="Helical" evidence="1">
    <location>
        <begin position="40"/>
        <end position="61"/>
    </location>
</feature>
<keyword evidence="3" id="KW-1185">Reference proteome</keyword>
<sequence>MTKPSEYHKQGYTCAEALIKSYNEEHETDIPVSIGSGMGVGMTVGSICGAVNAGVVIIGYLKGRNDRLDQNEARNYSRELMNRVRDKYNTEICADLKRSKIGCDEIINFTYDTLNEMCCLEN</sequence>
<dbReference type="Pfam" id="PF09719">
    <property type="entry name" value="C_GCAxxG_C_C"/>
    <property type="match status" value="1"/>
</dbReference>
<name>A0ABS4EB56_9FIRM</name>